<dbReference type="AlphaFoldDB" id="A0AAE1ATH4"/>
<evidence type="ECO:0000313" key="1">
    <source>
        <dbReference type="EMBL" id="KAK3793704.1"/>
    </source>
</evidence>
<keyword evidence="2" id="KW-1185">Reference proteome</keyword>
<accession>A0AAE1ATH4</accession>
<comment type="caution">
    <text evidence="1">The sequence shown here is derived from an EMBL/GenBank/DDBJ whole genome shotgun (WGS) entry which is preliminary data.</text>
</comment>
<dbReference type="Proteomes" id="UP001283361">
    <property type="component" value="Unassembled WGS sequence"/>
</dbReference>
<name>A0AAE1ATH4_9GAST</name>
<gene>
    <name evidence="1" type="ORF">RRG08_015401</name>
</gene>
<dbReference type="EMBL" id="JAWDGP010001181">
    <property type="protein sequence ID" value="KAK3793704.1"/>
    <property type="molecule type" value="Genomic_DNA"/>
</dbReference>
<organism evidence="1 2">
    <name type="scientific">Elysia crispata</name>
    <name type="common">lettuce slug</name>
    <dbReference type="NCBI Taxonomy" id="231223"/>
    <lineage>
        <taxon>Eukaryota</taxon>
        <taxon>Metazoa</taxon>
        <taxon>Spiralia</taxon>
        <taxon>Lophotrochozoa</taxon>
        <taxon>Mollusca</taxon>
        <taxon>Gastropoda</taxon>
        <taxon>Heterobranchia</taxon>
        <taxon>Euthyneura</taxon>
        <taxon>Panpulmonata</taxon>
        <taxon>Sacoglossa</taxon>
        <taxon>Placobranchoidea</taxon>
        <taxon>Plakobranchidae</taxon>
        <taxon>Elysia</taxon>
    </lineage>
</organism>
<sequence length="95" mass="10394">MNKSMAPPSERHGLVSRSPTVSRCTRALSMQALAHLDKLYLSLQYMLLTCAAAVTGQVQDYIEGGLEYGILHSTPAKLSLKLKSTVKEPGRQMAF</sequence>
<evidence type="ECO:0000313" key="2">
    <source>
        <dbReference type="Proteomes" id="UP001283361"/>
    </source>
</evidence>
<reference evidence="1" key="1">
    <citation type="journal article" date="2023" name="G3 (Bethesda)">
        <title>A reference genome for the long-term kleptoplast-retaining sea slug Elysia crispata morphotype clarki.</title>
        <authorList>
            <person name="Eastman K.E."/>
            <person name="Pendleton A.L."/>
            <person name="Shaikh M.A."/>
            <person name="Suttiyut T."/>
            <person name="Ogas R."/>
            <person name="Tomko P."/>
            <person name="Gavelis G."/>
            <person name="Widhalm J.R."/>
            <person name="Wisecaver J.H."/>
        </authorList>
    </citation>
    <scope>NUCLEOTIDE SEQUENCE</scope>
    <source>
        <strain evidence="1">ECLA1</strain>
    </source>
</reference>
<proteinExistence type="predicted"/>
<protein>
    <submittedName>
        <fullName evidence="1">Uncharacterized protein</fullName>
    </submittedName>
</protein>